<dbReference type="RefSeq" id="WP_259040660.1">
    <property type="nucleotide sequence ID" value="NZ_JANUAM010000027.1"/>
</dbReference>
<dbReference type="EMBL" id="JANUBL010000025">
    <property type="protein sequence ID" value="MCS4123143.1"/>
    <property type="molecule type" value="Genomic_DNA"/>
</dbReference>
<proteinExistence type="predicted"/>
<dbReference type="AlphaFoldDB" id="A0A9X2V8N3"/>
<name>A0A9X2V8N3_9BACT</name>
<evidence type="ECO:0000313" key="2">
    <source>
        <dbReference type="Proteomes" id="UP001155144"/>
    </source>
</evidence>
<comment type="caution">
    <text evidence="1">The sequence shown here is derived from an EMBL/GenBank/DDBJ whole genome shotgun (WGS) entry which is preliminary data.</text>
</comment>
<protein>
    <submittedName>
        <fullName evidence="1">Uncharacterized protein</fullName>
    </submittedName>
</protein>
<dbReference type="Proteomes" id="UP001155144">
    <property type="component" value="Unassembled WGS sequence"/>
</dbReference>
<accession>A0A9X2V8N3</accession>
<evidence type="ECO:0000313" key="1">
    <source>
        <dbReference type="EMBL" id="MCS4123143.1"/>
    </source>
</evidence>
<organism evidence="1 2">
    <name type="scientific">Salinibacter ruber</name>
    <dbReference type="NCBI Taxonomy" id="146919"/>
    <lineage>
        <taxon>Bacteria</taxon>
        <taxon>Pseudomonadati</taxon>
        <taxon>Rhodothermota</taxon>
        <taxon>Rhodothermia</taxon>
        <taxon>Rhodothermales</taxon>
        <taxon>Salinibacteraceae</taxon>
        <taxon>Salinibacter</taxon>
    </lineage>
</organism>
<reference evidence="1" key="1">
    <citation type="submission" date="2022-08" db="EMBL/GenBank/DDBJ databases">
        <title>Genomic Encyclopedia of Type Strains, Phase V (KMG-V): Genome sequencing to study the core and pangenomes of soil and plant-associated prokaryotes.</title>
        <authorList>
            <person name="Whitman W."/>
        </authorList>
    </citation>
    <scope>NUCLEOTIDE SEQUENCE</scope>
    <source>
        <strain evidence="1">SP3026</strain>
    </source>
</reference>
<gene>
    <name evidence="1" type="ORF">GGP45_003514</name>
</gene>
<sequence length="83" mass="9639">MPAVAEEENTRRVQGKDLADMLNRTPGALSSAATNKYFCNDYPVFEWAEMHPAGNQVRHYNVPVRVLKERLPQEEWERFGVFE</sequence>